<evidence type="ECO:0000313" key="2">
    <source>
        <dbReference type="EMBL" id="OQA53202.1"/>
    </source>
</evidence>
<gene>
    <name evidence="2" type="ORF">BWY43_00129</name>
</gene>
<protein>
    <submittedName>
        <fullName evidence="2">Transglycosylase SLT domain protein</fullName>
    </submittedName>
</protein>
<name>A0A1V5SGR8_9BACT</name>
<dbReference type="InterPro" id="IPR023346">
    <property type="entry name" value="Lysozyme-like_dom_sf"/>
</dbReference>
<dbReference type="SUPFAM" id="SSF53955">
    <property type="entry name" value="Lysozyme-like"/>
    <property type="match status" value="1"/>
</dbReference>
<dbReference type="Proteomes" id="UP000485367">
    <property type="component" value="Unassembled WGS sequence"/>
</dbReference>
<feature type="domain" description="Transglycosylase SLT" evidence="1">
    <location>
        <begin position="101"/>
        <end position="199"/>
    </location>
</feature>
<dbReference type="Pfam" id="PF01464">
    <property type="entry name" value="SLT"/>
    <property type="match status" value="1"/>
</dbReference>
<accession>A0A1V5SGR8</accession>
<dbReference type="EMBL" id="MWBO01000008">
    <property type="protein sequence ID" value="OQA53202.1"/>
    <property type="molecule type" value="Genomic_DNA"/>
</dbReference>
<dbReference type="AlphaFoldDB" id="A0A1V5SGR8"/>
<dbReference type="CDD" id="cd13399">
    <property type="entry name" value="Slt35-like"/>
    <property type="match status" value="1"/>
</dbReference>
<sequence>MRKIFIQTILFALLTVVFSGFPLYLSEPVETRDNPQVKAKFDTKISFERNAQKIEIVKGESSSDKSEREKREAVARLNAQKQVLQVAKNYSTDLGSLRALYQEAASRYSIDWKLIEAVHQVETGKSAQCKKSYAGATGPMQFMPSTFRAYAESGANICDLRDSVFAAANLLARSGASNGDIDKALFNYNHSMAYVNKVKSVMNSI</sequence>
<proteinExistence type="predicted"/>
<dbReference type="InterPro" id="IPR008258">
    <property type="entry name" value="Transglycosylase_SLT_dom_1"/>
</dbReference>
<reference evidence="2" key="1">
    <citation type="submission" date="2017-02" db="EMBL/GenBank/DDBJ databases">
        <title>Delving into the versatile metabolic prowess of the omnipresent phylum Bacteroidetes.</title>
        <authorList>
            <person name="Nobu M.K."/>
            <person name="Mei R."/>
            <person name="Narihiro T."/>
            <person name="Kuroda K."/>
            <person name="Liu W.-T."/>
        </authorList>
    </citation>
    <scope>NUCLEOTIDE SEQUENCE</scope>
    <source>
        <strain evidence="2">ADurb.Bin280</strain>
    </source>
</reference>
<organism evidence="2">
    <name type="scientific">candidate division WS2 bacterium ADurb.Bin280</name>
    <dbReference type="NCBI Taxonomy" id="1852829"/>
    <lineage>
        <taxon>Bacteria</taxon>
        <taxon>candidate division WS2</taxon>
    </lineage>
</organism>
<evidence type="ECO:0000259" key="1">
    <source>
        <dbReference type="Pfam" id="PF01464"/>
    </source>
</evidence>
<comment type="caution">
    <text evidence="2">The sequence shown here is derived from an EMBL/GenBank/DDBJ whole genome shotgun (WGS) entry which is preliminary data.</text>
</comment>
<dbReference type="Gene3D" id="1.10.530.10">
    <property type="match status" value="1"/>
</dbReference>